<evidence type="ECO:0000313" key="6">
    <source>
        <dbReference type="Proteomes" id="UP000799753"/>
    </source>
</evidence>
<keyword evidence="1 2" id="KW-0539">Nucleus</keyword>
<gene>
    <name evidence="5" type="ORF">P280DRAFT_471524</name>
</gene>
<dbReference type="GO" id="GO:0061630">
    <property type="term" value="F:ubiquitin protein ligase activity"/>
    <property type="evidence" value="ECO:0007669"/>
    <property type="project" value="TreeGrafter"/>
</dbReference>
<dbReference type="InterPro" id="IPR045134">
    <property type="entry name" value="UHRF1/2-like"/>
</dbReference>
<dbReference type="GO" id="GO:0044027">
    <property type="term" value="P:negative regulation of gene expression via chromosomal CpG island methylation"/>
    <property type="evidence" value="ECO:0007669"/>
    <property type="project" value="TreeGrafter"/>
</dbReference>
<keyword evidence="6" id="KW-1185">Reference proteome</keyword>
<dbReference type="AlphaFoldDB" id="A0A6A6RVJ8"/>
<dbReference type="InterPro" id="IPR003105">
    <property type="entry name" value="SRA_YDG"/>
</dbReference>
<evidence type="ECO:0000256" key="2">
    <source>
        <dbReference type="PROSITE-ProRule" id="PRU00358"/>
    </source>
</evidence>
<evidence type="ECO:0000313" key="5">
    <source>
        <dbReference type="EMBL" id="KAF2638433.1"/>
    </source>
</evidence>
<protein>
    <recommendedName>
        <fullName evidence="4">YDG domain-containing protein</fullName>
    </recommendedName>
</protein>
<feature type="region of interest" description="Disordered" evidence="3">
    <location>
        <begin position="163"/>
        <end position="202"/>
    </location>
</feature>
<dbReference type="SUPFAM" id="SSF88697">
    <property type="entry name" value="PUA domain-like"/>
    <property type="match status" value="1"/>
</dbReference>
<organism evidence="5 6">
    <name type="scientific">Massarina eburnea CBS 473.64</name>
    <dbReference type="NCBI Taxonomy" id="1395130"/>
    <lineage>
        <taxon>Eukaryota</taxon>
        <taxon>Fungi</taxon>
        <taxon>Dikarya</taxon>
        <taxon>Ascomycota</taxon>
        <taxon>Pezizomycotina</taxon>
        <taxon>Dothideomycetes</taxon>
        <taxon>Pleosporomycetidae</taxon>
        <taxon>Pleosporales</taxon>
        <taxon>Massarineae</taxon>
        <taxon>Massarinaceae</taxon>
        <taxon>Massarina</taxon>
    </lineage>
</organism>
<dbReference type="GO" id="GO:0005634">
    <property type="term" value="C:nucleus"/>
    <property type="evidence" value="ECO:0007669"/>
    <property type="project" value="UniProtKB-SubCell"/>
</dbReference>
<proteinExistence type="predicted"/>
<name>A0A6A6RVJ8_9PLEO</name>
<feature type="domain" description="YDG" evidence="4">
    <location>
        <begin position="361"/>
        <end position="503"/>
    </location>
</feature>
<sequence>MANSHPNQDVPSLHSTNTATSNLYSSHQEPLSPRRNPQWLIELGYPEIARPSDLLIVDDTPEWVTRRVRDYEDRYGVYNLHQELDRLEEIPEYSPYFNPALGRKVGEPVWRRSAGAAKVKEVRMQREDSADMMDLDELVGEEDVVDAGATKVMDIRLCHVHKQPTSAQTQSSKQMDLGQSTQDGTAIAESSKSPSETDKDIVNAEYTPLPLPEWYKNMSMTSHGMKELNKRPSSDQADTLTALSSMKTCITNCENETNPTKQLELFETLRDQIHKAEILLLVDRFIVRKAQMLYPPTGLPRIFTAQFPWDIKADAWQLYVRWHAQIFEVDLLRGIVSKKGKERNADSIDPKWTGKIKANYYGQGHLVLGQWWPTQLCAVRDGAHGASQGGIWGEKGMGAYSIVLSNGGVAGGGSYSDEDNGTEIWYSGTEGKNFTPTEFTLRLIETCDQVHNKVRVLRSHQLQKKNPYRPKVGLRYDGLYEVVAKKLTNKAKACYLFKLVRSKGQNPIRYEQNSAARRPTIYEIKADEQLRKSGRLVW</sequence>
<evidence type="ECO:0000256" key="1">
    <source>
        <dbReference type="ARBA" id="ARBA00023242"/>
    </source>
</evidence>
<accession>A0A6A6RVJ8</accession>
<dbReference type="GO" id="GO:0016567">
    <property type="term" value="P:protein ubiquitination"/>
    <property type="evidence" value="ECO:0007669"/>
    <property type="project" value="TreeGrafter"/>
</dbReference>
<reference evidence="5" key="1">
    <citation type="journal article" date="2020" name="Stud. Mycol.">
        <title>101 Dothideomycetes genomes: a test case for predicting lifestyles and emergence of pathogens.</title>
        <authorList>
            <person name="Haridas S."/>
            <person name="Albert R."/>
            <person name="Binder M."/>
            <person name="Bloem J."/>
            <person name="Labutti K."/>
            <person name="Salamov A."/>
            <person name="Andreopoulos B."/>
            <person name="Baker S."/>
            <person name="Barry K."/>
            <person name="Bills G."/>
            <person name="Bluhm B."/>
            <person name="Cannon C."/>
            <person name="Castanera R."/>
            <person name="Culley D."/>
            <person name="Daum C."/>
            <person name="Ezra D."/>
            <person name="Gonzalez J."/>
            <person name="Henrissat B."/>
            <person name="Kuo A."/>
            <person name="Liang C."/>
            <person name="Lipzen A."/>
            <person name="Lutzoni F."/>
            <person name="Magnuson J."/>
            <person name="Mondo S."/>
            <person name="Nolan M."/>
            <person name="Ohm R."/>
            <person name="Pangilinan J."/>
            <person name="Park H.-J."/>
            <person name="Ramirez L."/>
            <person name="Alfaro M."/>
            <person name="Sun H."/>
            <person name="Tritt A."/>
            <person name="Yoshinaga Y."/>
            <person name="Zwiers L.-H."/>
            <person name="Turgeon B."/>
            <person name="Goodwin S."/>
            <person name="Spatafora J."/>
            <person name="Crous P."/>
            <person name="Grigoriev I."/>
        </authorList>
    </citation>
    <scope>NUCLEOTIDE SEQUENCE</scope>
    <source>
        <strain evidence="5">CBS 473.64</strain>
    </source>
</reference>
<feature type="compositionally biased region" description="Polar residues" evidence="3">
    <location>
        <begin position="1"/>
        <end position="29"/>
    </location>
</feature>
<evidence type="ECO:0000259" key="4">
    <source>
        <dbReference type="PROSITE" id="PS51015"/>
    </source>
</evidence>
<dbReference type="OrthoDB" id="2270193at2759"/>
<dbReference type="InterPro" id="IPR036987">
    <property type="entry name" value="SRA-YDG_sf"/>
</dbReference>
<feature type="region of interest" description="Disordered" evidence="3">
    <location>
        <begin position="1"/>
        <end position="33"/>
    </location>
</feature>
<dbReference type="InterPro" id="IPR015947">
    <property type="entry name" value="PUA-like_sf"/>
</dbReference>
<comment type="subcellular location">
    <subcellularLocation>
        <location evidence="2">Nucleus</location>
    </subcellularLocation>
</comment>
<dbReference type="Pfam" id="PF02182">
    <property type="entry name" value="SAD_SRA"/>
    <property type="match status" value="1"/>
</dbReference>
<dbReference type="Gene3D" id="2.30.280.10">
    <property type="entry name" value="SRA-YDG"/>
    <property type="match status" value="1"/>
</dbReference>
<feature type="compositionally biased region" description="Polar residues" evidence="3">
    <location>
        <begin position="163"/>
        <end position="194"/>
    </location>
</feature>
<dbReference type="Proteomes" id="UP000799753">
    <property type="component" value="Unassembled WGS sequence"/>
</dbReference>
<dbReference type="PANTHER" id="PTHR14140:SF27">
    <property type="entry name" value="OS04G0289800 PROTEIN"/>
    <property type="match status" value="1"/>
</dbReference>
<dbReference type="PANTHER" id="PTHR14140">
    <property type="entry name" value="E3 UBIQUITIN-PROTEIN LIGASE UHRF-RELATED"/>
    <property type="match status" value="1"/>
</dbReference>
<dbReference type="EMBL" id="MU006790">
    <property type="protein sequence ID" value="KAF2638433.1"/>
    <property type="molecule type" value="Genomic_DNA"/>
</dbReference>
<dbReference type="SMART" id="SM00466">
    <property type="entry name" value="SRA"/>
    <property type="match status" value="1"/>
</dbReference>
<dbReference type="PROSITE" id="PS51015">
    <property type="entry name" value="YDG"/>
    <property type="match status" value="1"/>
</dbReference>
<evidence type="ECO:0000256" key="3">
    <source>
        <dbReference type="SAM" id="MobiDB-lite"/>
    </source>
</evidence>